<evidence type="ECO:0000256" key="11">
    <source>
        <dbReference type="PIRSR" id="PIRSR000445-3"/>
    </source>
</evidence>
<dbReference type="Gene3D" id="3.40.50.720">
    <property type="entry name" value="NAD(P)-binding Rossmann-like Domain"/>
    <property type="match status" value="1"/>
</dbReference>
<gene>
    <name evidence="8 17" type="primary">hemA</name>
    <name evidence="17" type="ORF">LKD71_17240</name>
</gene>
<evidence type="ECO:0000256" key="2">
    <source>
        <dbReference type="ARBA" id="ARBA00005916"/>
    </source>
</evidence>
<comment type="miscellaneous">
    <text evidence="8">During catalysis, the active site Cys acts as a nucleophile attacking the alpha-carbonyl group of tRNA-bound glutamate with the formation of a thioester intermediate between enzyme and glutamate, and the concomitant release of tRNA(Glu). The thioester intermediate is finally reduced by direct hydride transfer from NADPH, to form the product GSA.</text>
</comment>
<evidence type="ECO:0000256" key="4">
    <source>
        <dbReference type="ARBA" id="ARBA00022857"/>
    </source>
</evidence>
<comment type="function">
    <text evidence="8">Catalyzes the NADPH-dependent reduction of glutamyl-tRNA(Glu) to glutamate 1-semialdehyde (GSA).</text>
</comment>
<dbReference type="EMBL" id="JAJEPR010000063">
    <property type="protein sequence ID" value="MCC2191508.1"/>
    <property type="molecule type" value="Genomic_DNA"/>
</dbReference>
<feature type="binding site" evidence="8 10">
    <location>
        <begin position="49"/>
        <end position="52"/>
    </location>
    <ligand>
        <name>substrate</name>
    </ligand>
</feature>
<dbReference type="SUPFAM" id="SSF51735">
    <property type="entry name" value="NAD(P)-binding Rossmann-fold domains"/>
    <property type="match status" value="1"/>
</dbReference>
<evidence type="ECO:0000259" key="15">
    <source>
        <dbReference type="Pfam" id="PF01488"/>
    </source>
</evidence>
<dbReference type="InterPro" id="IPR018214">
    <property type="entry name" value="GluRdtase_CS"/>
</dbReference>
<feature type="active site" description="Nucleophile" evidence="8 9">
    <location>
        <position position="50"/>
    </location>
</feature>
<evidence type="ECO:0000256" key="10">
    <source>
        <dbReference type="PIRSR" id="PIRSR000445-2"/>
    </source>
</evidence>
<evidence type="ECO:0000256" key="6">
    <source>
        <dbReference type="ARBA" id="ARBA00023244"/>
    </source>
</evidence>
<dbReference type="GO" id="GO:0019353">
    <property type="term" value="P:protoporphyrinogen IX biosynthetic process from glutamate"/>
    <property type="evidence" value="ECO:0007669"/>
    <property type="project" value="TreeGrafter"/>
</dbReference>
<dbReference type="Pfam" id="PF00745">
    <property type="entry name" value="GlutR_dimer"/>
    <property type="match status" value="1"/>
</dbReference>
<dbReference type="PIRSF" id="PIRSF000445">
    <property type="entry name" value="4pyrrol_synth_GluRdtase"/>
    <property type="match status" value="1"/>
</dbReference>
<dbReference type="InterPro" id="IPR036453">
    <property type="entry name" value="GluRdtase_dimer_dom_sf"/>
</dbReference>
<dbReference type="NCBIfam" id="TIGR01035">
    <property type="entry name" value="hemA"/>
    <property type="match status" value="1"/>
</dbReference>
<comment type="domain">
    <text evidence="8">Possesses an unusual extended V-shaped dimeric structure with each monomer consisting of three distinct domains arranged along a curved 'spinal' alpha-helix. The N-terminal catalytic domain specifically recognizes the glutamate moiety of the substrate. The second domain is the NADPH-binding domain, and the third C-terminal domain is responsible for dimerization.</text>
</comment>
<dbReference type="InterPro" id="IPR036343">
    <property type="entry name" value="GluRdtase_N_sf"/>
</dbReference>
<feature type="domain" description="Quinate/shikimate 5-dehydrogenase/glutamyl-tRNA reductase" evidence="15">
    <location>
        <begin position="178"/>
        <end position="299"/>
    </location>
</feature>
<dbReference type="InterPro" id="IPR006151">
    <property type="entry name" value="Shikm_DH/Glu-tRNA_Rdtase"/>
</dbReference>
<dbReference type="Gene3D" id="3.30.460.30">
    <property type="entry name" value="Glutamyl-tRNA reductase, N-terminal domain"/>
    <property type="match status" value="1"/>
</dbReference>
<keyword evidence="18" id="KW-1185">Reference proteome</keyword>
<name>A0AAE3DVW9_9FIRM</name>
<evidence type="ECO:0000256" key="7">
    <source>
        <dbReference type="ARBA" id="ARBA00047464"/>
    </source>
</evidence>
<evidence type="ECO:0000259" key="14">
    <source>
        <dbReference type="Pfam" id="PF00745"/>
    </source>
</evidence>
<dbReference type="PANTHER" id="PTHR43013">
    <property type="entry name" value="GLUTAMYL-TRNA REDUCTASE"/>
    <property type="match status" value="1"/>
</dbReference>
<sequence>MAIQMIGIDHTKAVIDIRTIFSFTKKRSAEALKLIKEEKGIRGCVLISTCNRMELYVSTEEGYEGDLYELLCRVKELPEGLWPEYREYFSFREEKEAASHLFRLAAGLESRILGEDQIITQVKDALAMARENYAADNVLEVLFRMAVTAAKRVKTEVVLTGASHSVIHQALATLKEKGFSVKGRKCMVIGNGAMGKLTASTLLSEGADVTVTVRQYRSGIVDIPLGCRRIDYGERMGYFPACDLVVSATASPNFTLKEENVRPVDLDHDLIVVDLAVPRDVEPGVGKLRHIRLYDIDDFHVDARNEQVIENLKKAEAILEEQRKEFDSWYECRDMVPRIQKLKKEAAEDLLARLVKIVHALPMETEQQETLLKDVEQAAEKSVNKMLFGLRDTVCPETFEECIEGLEKTYEG</sequence>
<feature type="site" description="Important for activity" evidence="8 12">
    <location>
        <position position="100"/>
    </location>
</feature>
<dbReference type="Pfam" id="PF01488">
    <property type="entry name" value="Shikimate_DH"/>
    <property type="match status" value="1"/>
</dbReference>
<keyword evidence="4 8" id="KW-0521">NADP</keyword>
<evidence type="ECO:0000256" key="13">
    <source>
        <dbReference type="RuleBase" id="RU000584"/>
    </source>
</evidence>
<dbReference type="InterPro" id="IPR036291">
    <property type="entry name" value="NAD(P)-bd_dom_sf"/>
</dbReference>
<keyword evidence="6 8" id="KW-0627">Porphyrin biosynthesis</keyword>
<feature type="binding site" evidence="8 11">
    <location>
        <begin position="190"/>
        <end position="195"/>
    </location>
    <ligand>
        <name>NADP(+)</name>
        <dbReference type="ChEBI" id="CHEBI:58349"/>
    </ligand>
</feature>
<evidence type="ECO:0000313" key="17">
    <source>
        <dbReference type="EMBL" id="MCC2191508.1"/>
    </source>
</evidence>
<dbReference type="Proteomes" id="UP001197875">
    <property type="component" value="Unassembled WGS sequence"/>
</dbReference>
<keyword evidence="5 8" id="KW-0560">Oxidoreductase</keyword>
<evidence type="ECO:0000256" key="3">
    <source>
        <dbReference type="ARBA" id="ARBA00012970"/>
    </source>
</evidence>
<dbReference type="SUPFAM" id="SSF69075">
    <property type="entry name" value="Glutamyl tRNA-reductase dimerization domain"/>
    <property type="match status" value="1"/>
</dbReference>
<dbReference type="InterPro" id="IPR015896">
    <property type="entry name" value="4pyrrol_synth_GluRdtase_dimer"/>
</dbReference>
<dbReference type="Pfam" id="PF05201">
    <property type="entry name" value="GlutR_N"/>
    <property type="match status" value="1"/>
</dbReference>
<feature type="binding site" evidence="8 10">
    <location>
        <position position="110"/>
    </location>
    <ligand>
        <name>substrate</name>
    </ligand>
</feature>
<comment type="subunit">
    <text evidence="8">Homodimer.</text>
</comment>
<evidence type="ECO:0000256" key="9">
    <source>
        <dbReference type="PIRSR" id="PIRSR000445-1"/>
    </source>
</evidence>
<dbReference type="PROSITE" id="PS00747">
    <property type="entry name" value="GLUTR"/>
    <property type="match status" value="1"/>
</dbReference>
<evidence type="ECO:0000256" key="8">
    <source>
        <dbReference type="HAMAP-Rule" id="MF_00087"/>
    </source>
</evidence>
<dbReference type="RefSeq" id="WP_227616339.1">
    <property type="nucleotide sequence ID" value="NZ_JAJEPR010000063.1"/>
</dbReference>
<dbReference type="SUPFAM" id="SSF69742">
    <property type="entry name" value="Glutamyl tRNA-reductase catalytic, N-terminal domain"/>
    <property type="match status" value="1"/>
</dbReference>
<dbReference type="FunFam" id="3.30.460.30:FF:000001">
    <property type="entry name" value="Glutamyl-tRNA reductase"/>
    <property type="match status" value="1"/>
</dbReference>
<feature type="domain" description="Glutamyl-tRNA reductase N-terminal" evidence="16">
    <location>
        <begin position="6"/>
        <end position="156"/>
    </location>
</feature>
<dbReference type="InterPro" id="IPR000343">
    <property type="entry name" value="4pyrrol_synth_GluRdtase"/>
</dbReference>
<feature type="binding site" evidence="8 10">
    <location>
        <begin position="115"/>
        <end position="117"/>
    </location>
    <ligand>
        <name>substrate</name>
    </ligand>
</feature>
<comment type="similarity">
    <text evidence="2 8 13">Belongs to the glutamyl-tRNA reductase family.</text>
</comment>
<evidence type="ECO:0000256" key="1">
    <source>
        <dbReference type="ARBA" id="ARBA00005059"/>
    </source>
</evidence>
<organism evidence="17 18">
    <name type="scientific">Fusicatenibacter faecihominis</name>
    <dbReference type="NCBI Taxonomy" id="2881276"/>
    <lineage>
        <taxon>Bacteria</taxon>
        <taxon>Bacillati</taxon>
        <taxon>Bacillota</taxon>
        <taxon>Clostridia</taxon>
        <taxon>Lachnospirales</taxon>
        <taxon>Lachnospiraceae</taxon>
        <taxon>Fusicatenibacter</taxon>
    </lineage>
</organism>
<reference evidence="17 18" key="1">
    <citation type="submission" date="2021-10" db="EMBL/GenBank/DDBJ databases">
        <title>Anaerobic single-cell dispensing facilitates the cultivation of human gut bacteria.</title>
        <authorList>
            <person name="Afrizal A."/>
        </authorList>
    </citation>
    <scope>NUCLEOTIDE SEQUENCE [LARGE SCALE GENOMIC DNA]</scope>
    <source>
        <strain evidence="17 18">CLA-AA-H277</strain>
    </source>
</reference>
<proteinExistence type="inferred from homology"/>
<dbReference type="EC" id="1.2.1.70" evidence="3 8"/>
<evidence type="ECO:0000256" key="12">
    <source>
        <dbReference type="PIRSR" id="PIRSR000445-4"/>
    </source>
</evidence>
<dbReference type="InterPro" id="IPR015895">
    <property type="entry name" value="4pyrrol_synth_GluRdtase_N"/>
</dbReference>
<dbReference type="AlphaFoldDB" id="A0AAE3DVW9"/>
<feature type="domain" description="Tetrapyrrole biosynthesis glutamyl-tRNA reductase dimerisation" evidence="14">
    <location>
        <begin position="314"/>
        <end position="393"/>
    </location>
</feature>
<evidence type="ECO:0000313" key="18">
    <source>
        <dbReference type="Proteomes" id="UP001197875"/>
    </source>
</evidence>
<feature type="binding site" evidence="8 10">
    <location>
        <position position="121"/>
    </location>
    <ligand>
        <name>substrate</name>
    </ligand>
</feature>
<evidence type="ECO:0000259" key="16">
    <source>
        <dbReference type="Pfam" id="PF05201"/>
    </source>
</evidence>
<comment type="caution">
    <text evidence="17">The sequence shown here is derived from an EMBL/GenBank/DDBJ whole genome shotgun (WGS) entry which is preliminary data.</text>
</comment>
<dbReference type="GO" id="GO:0050661">
    <property type="term" value="F:NADP binding"/>
    <property type="evidence" value="ECO:0007669"/>
    <property type="project" value="InterPro"/>
</dbReference>
<protein>
    <recommendedName>
        <fullName evidence="3 8">Glutamyl-tRNA reductase</fullName>
        <shortName evidence="8">GluTR</shortName>
        <ecNumber evidence="3 8">1.2.1.70</ecNumber>
    </recommendedName>
</protein>
<dbReference type="GO" id="GO:0008883">
    <property type="term" value="F:glutamyl-tRNA reductase activity"/>
    <property type="evidence" value="ECO:0007669"/>
    <property type="project" value="UniProtKB-UniRule"/>
</dbReference>
<comment type="pathway">
    <text evidence="1 8 13">Porphyrin-containing compound metabolism; protoporphyrin-IX biosynthesis; 5-aminolevulinate from L-glutamyl-tRNA(Glu): step 1/2.</text>
</comment>
<dbReference type="HAMAP" id="MF_00087">
    <property type="entry name" value="Glu_tRNA_reductase"/>
    <property type="match status" value="1"/>
</dbReference>
<accession>A0AAE3DVW9</accession>
<comment type="catalytic activity">
    <reaction evidence="7 8 13">
        <text>(S)-4-amino-5-oxopentanoate + tRNA(Glu) + NADP(+) = L-glutamyl-tRNA(Glu) + NADPH + H(+)</text>
        <dbReference type="Rhea" id="RHEA:12344"/>
        <dbReference type="Rhea" id="RHEA-COMP:9663"/>
        <dbReference type="Rhea" id="RHEA-COMP:9680"/>
        <dbReference type="ChEBI" id="CHEBI:15378"/>
        <dbReference type="ChEBI" id="CHEBI:57501"/>
        <dbReference type="ChEBI" id="CHEBI:57783"/>
        <dbReference type="ChEBI" id="CHEBI:58349"/>
        <dbReference type="ChEBI" id="CHEBI:78442"/>
        <dbReference type="ChEBI" id="CHEBI:78520"/>
        <dbReference type="EC" id="1.2.1.70"/>
    </reaction>
</comment>
<evidence type="ECO:0000256" key="5">
    <source>
        <dbReference type="ARBA" id="ARBA00023002"/>
    </source>
</evidence>
<dbReference type="PANTHER" id="PTHR43013:SF1">
    <property type="entry name" value="GLUTAMYL-TRNA REDUCTASE"/>
    <property type="match status" value="1"/>
</dbReference>